<keyword evidence="5" id="KW-0539">Nucleus</keyword>
<dbReference type="Gene3D" id="1.10.10.10">
    <property type="entry name" value="Winged helix-like DNA-binding domain superfamily/Winged helix DNA-binding domain"/>
    <property type="match status" value="1"/>
</dbReference>
<dbReference type="PANTHER" id="PTHR12780">
    <property type="entry name" value="RNA POLYMERASE III DNA DIRECTED , 39KD SUBUNIT-RELATED"/>
    <property type="match status" value="1"/>
</dbReference>
<proteinExistence type="inferred from homology"/>
<dbReference type="Proteomes" id="UP000815677">
    <property type="component" value="Unassembled WGS sequence"/>
</dbReference>
<comment type="similarity">
    <text evidence="2">Belongs to the eukaryotic RPC34/RPC39 RNA polymerase subunit family.</text>
</comment>
<comment type="subcellular location">
    <subcellularLocation>
        <location evidence="1">Nucleus</location>
    </subcellularLocation>
</comment>
<sequence>MSRPLNALETKLHQAALAAPKQELTPKEAEKLIPDAKARQNALNFLLGVGYLKALKDAKNNALFRAVTKVEHDQTKGLTGEEVMVLAPIKASNNEGIWIKHLKAKTNLHQTVIEKCIKTLVQRKLIKKVSSVQYPTRKIYMLEGVEPSVALTGGPWYTENELDMDFIESISQACYKFIHDVSFPKNQSADGALFAISNAPQYPSAAQIHRALRQARLTETELSVEHIEILLDVLVLDGQVEKLPAFGASLWDSNAVSDGDSDAEDREARKKKKRRRSPVSSDEENTRSRSKSKKKRTVSDSENDGNERSSRKKSKLKRKKEDASDSGSDSDAAPKKKKKTKVVDSDDESGSDDSSRRKKKKKKSKEDKSDSESEEERESRKKKKKVKEESDSDDDSSRRRRKKEKEVKRSPSPYDFDYSASVVYRAVRQEKLSLGWSEAPCSKCASFEFCKEGGPVNPTDCVYYGDWLVAGTIAFEDET</sequence>
<reference evidence="7" key="1">
    <citation type="submission" date="2014-09" db="EMBL/GenBank/DDBJ databases">
        <title>Genome sequence of the luminous mushroom Mycena chlorophos for searching fungal bioluminescence genes.</title>
        <authorList>
            <person name="Tanaka Y."/>
            <person name="Kasuga D."/>
            <person name="Oba Y."/>
            <person name="Hase S."/>
            <person name="Sato K."/>
            <person name="Oba Y."/>
            <person name="Sakakibara Y."/>
        </authorList>
    </citation>
    <scope>NUCLEOTIDE SEQUENCE</scope>
</reference>
<protein>
    <submittedName>
        <fullName evidence="7">RNA polymerase III subunit RPC34</fullName>
    </submittedName>
</protein>
<dbReference type="SUPFAM" id="SSF46785">
    <property type="entry name" value="Winged helix' DNA-binding domain"/>
    <property type="match status" value="1"/>
</dbReference>
<name>A0ABQ0LSB5_MYCCL</name>
<feature type="region of interest" description="Disordered" evidence="6">
    <location>
        <begin position="254"/>
        <end position="414"/>
    </location>
</feature>
<organism evidence="7 8">
    <name type="scientific">Mycena chlorophos</name>
    <name type="common">Agaric fungus</name>
    <name type="synonym">Agaricus chlorophos</name>
    <dbReference type="NCBI Taxonomy" id="658473"/>
    <lineage>
        <taxon>Eukaryota</taxon>
        <taxon>Fungi</taxon>
        <taxon>Dikarya</taxon>
        <taxon>Basidiomycota</taxon>
        <taxon>Agaricomycotina</taxon>
        <taxon>Agaricomycetes</taxon>
        <taxon>Agaricomycetidae</taxon>
        <taxon>Agaricales</taxon>
        <taxon>Marasmiineae</taxon>
        <taxon>Mycenaceae</taxon>
        <taxon>Mycena</taxon>
    </lineage>
</organism>
<evidence type="ECO:0000256" key="3">
    <source>
        <dbReference type="ARBA" id="ARBA00022478"/>
    </source>
</evidence>
<evidence type="ECO:0000256" key="4">
    <source>
        <dbReference type="ARBA" id="ARBA00023163"/>
    </source>
</evidence>
<evidence type="ECO:0000256" key="6">
    <source>
        <dbReference type="SAM" id="MobiDB-lite"/>
    </source>
</evidence>
<keyword evidence="4" id="KW-0804">Transcription</keyword>
<dbReference type="EMBL" id="DF848493">
    <property type="protein sequence ID" value="GAT53941.1"/>
    <property type="molecule type" value="Genomic_DNA"/>
</dbReference>
<evidence type="ECO:0000256" key="1">
    <source>
        <dbReference type="ARBA" id="ARBA00004123"/>
    </source>
</evidence>
<evidence type="ECO:0000313" key="7">
    <source>
        <dbReference type="EMBL" id="GAT53941.1"/>
    </source>
</evidence>
<evidence type="ECO:0000256" key="2">
    <source>
        <dbReference type="ARBA" id="ARBA00011038"/>
    </source>
</evidence>
<accession>A0ABQ0LSB5</accession>
<evidence type="ECO:0000256" key="5">
    <source>
        <dbReference type="ARBA" id="ARBA00023242"/>
    </source>
</evidence>
<keyword evidence="3" id="KW-0240">DNA-directed RNA polymerase</keyword>
<evidence type="ECO:0000313" key="8">
    <source>
        <dbReference type="Proteomes" id="UP000815677"/>
    </source>
</evidence>
<dbReference type="InterPro" id="IPR007832">
    <property type="entry name" value="RNA_pol_Rpc34"/>
</dbReference>
<keyword evidence="8" id="KW-1185">Reference proteome</keyword>
<dbReference type="InterPro" id="IPR016049">
    <property type="entry name" value="RNA_pol_Rpc34-like"/>
</dbReference>
<gene>
    <name evidence="7" type="ORF">MCHLO_10833</name>
</gene>
<dbReference type="Pfam" id="PF05158">
    <property type="entry name" value="RNA_pol_Rpc34"/>
    <property type="match status" value="2"/>
</dbReference>
<dbReference type="InterPro" id="IPR036390">
    <property type="entry name" value="WH_DNA-bd_sf"/>
</dbReference>
<dbReference type="InterPro" id="IPR036388">
    <property type="entry name" value="WH-like_DNA-bd_sf"/>
</dbReference>